<evidence type="ECO:0000313" key="1">
    <source>
        <dbReference type="EMBL" id="SDG85625.1"/>
    </source>
</evidence>
<dbReference type="Gene3D" id="2.40.128.380">
    <property type="entry name" value="T3SS negative regulator GrlR"/>
    <property type="match status" value="1"/>
</dbReference>
<dbReference type="AlphaFoldDB" id="A0A1G7XN49"/>
<gene>
    <name evidence="1" type="ORF">SAMN05216588_101202</name>
</gene>
<name>A0A1G7XN49_9GAMM</name>
<dbReference type="InterPro" id="IPR043019">
    <property type="entry name" value="GrlR_sf"/>
</dbReference>
<proteinExistence type="predicted"/>
<evidence type="ECO:0000313" key="2">
    <source>
        <dbReference type="Proteomes" id="UP000198606"/>
    </source>
</evidence>
<sequence>MVSGIYEVEFKSSMPDEGGGLIVIKDGSVNGGDEHFLYRGTIQGEGDSVTANIQVSQWKSGNTSIVGASSFTVELKGSLTSEHLHLSGSAAGFTINVRGRRITDTA</sequence>
<accession>A0A1G7XN49</accession>
<dbReference type="RefSeq" id="WP_084305416.1">
    <property type="nucleotide sequence ID" value="NZ_FNDG01000001.1"/>
</dbReference>
<dbReference type="Proteomes" id="UP000198606">
    <property type="component" value="Unassembled WGS sequence"/>
</dbReference>
<reference evidence="1 2" key="1">
    <citation type="submission" date="2016-10" db="EMBL/GenBank/DDBJ databases">
        <authorList>
            <person name="de Groot N.N."/>
        </authorList>
    </citation>
    <scope>NUCLEOTIDE SEQUENCE [LARGE SCALE GENOMIC DNA]</scope>
    <source>
        <strain evidence="1 2">LMG 18387</strain>
    </source>
</reference>
<dbReference type="EMBL" id="FNDG01000001">
    <property type="protein sequence ID" value="SDG85625.1"/>
    <property type="molecule type" value="Genomic_DNA"/>
</dbReference>
<organism evidence="1 2">
    <name type="scientific">Phytopseudomonas flavescens</name>
    <dbReference type="NCBI Taxonomy" id="29435"/>
    <lineage>
        <taxon>Bacteria</taxon>
        <taxon>Pseudomonadati</taxon>
        <taxon>Pseudomonadota</taxon>
        <taxon>Gammaproteobacteria</taxon>
        <taxon>Pseudomonadales</taxon>
        <taxon>Pseudomonadaceae</taxon>
        <taxon>Phytopseudomonas</taxon>
    </lineage>
</organism>
<protein>
    <submittedName>
        <fullName evidence="1">T3SS negative regulator,GrlR</fullName>
    </submittedName>
</protein>